<feature type="compositionally biased region" description="Low complexity" evidence="3">
    <location>
        <begin position="777"/>
        <end position="794"/>
    </location>
</feature>
<dbReference type="CDD" id="cd04651">
    <property type="entry name" value="LbH_G1P_AT_C"/>
    <property type="match status" value="1"/>
</dbReference>
<dbReference type="InterPro" id="IPR015943">
    <property type="entry name" value="WD40/YVTN_repeat-like_dom_sf"/>
</dbReference>
<sequence>MLGHLRRDAESITSDGLNRRAVWCGSRRLLAVLTYNNVLHVYGLHTSKEQLLPSLGGSLAELRRVDVYLQHSTVLEQHGTHAVDLVCDSRSVLVGFSDASFQLLSWQSQLKGKKSPFAPSLDEPQCYASGRLSGRGSSGDLQKRGSADIATWQSAPSRQGSAKAPGIRGSAPHAAAASGPLRSIAARTLSLDSSSGGDAPCVEALDYASAMRLLAVVLTDGSCALLQAGESGLLPVEQLQRLHWVCGPGSGALTIRIGVRAQLLAVGLSNGEVALYKLWNVKGGEPVRIISLADWGFEPETTGSVAELQWSPDNRAIAVGWRRSGLGLWTPSGCRLVCSLRQARAQAGSQAQAQNSLYRGGAPLSLENGIAAMTWGCSGYRLVLAEAGMSAQVLELSLAKSPSGSHRILHPCTPQAGSGIPAPSEIHILQADDRLLMVTDGNDALSPALPNPSARAAGQATSLPQSADLRVIHLRLPAPYLAANWPLSHAALSSDGMDIAVAGRYGLALYSRRTARWRLFGDVSQERDIAVHHLMWLPRIVLACVSQASSKAAGSSELLLYPRYHLDNASLLAQYHLPQIPLAMDAIGSFVVAASAPLDIRVWRVDTQPASKLTGEATTTLTLVRELSIMSVGQPLRDIALVESSPATFQSPYKQDVAPATAENPRQCVLLRAGGHLSVLDMDQGSELTLADDVECFWLPGRPTPSTGPAASALSRLDSSASEVLPVSSQAPGFLGALSSNGNSDAMDMRSLGNGLHSRGPSQSNISDLQFDDSASHHSASVQQQAGAALQSSLNGALQSPSKDSLEQNEDVEIPWWTYGARGMQLWFPKTLAEPLLAPDANPVHYATDPELEFDREVYPIGVSLSEVSIVGVTQRAQRTGAYITNSGTPSAQSASSGRAAHGQHSSSNYAHAQLPLFQPLPESQPVLPCLLRRLLQQGRVAEATSLARRHSHAPHFSRSLEWLLFTALEFNADDMPSPAKSAPGSALSPQHSPERPRRGSTAGSLLLAAAALIRTFPQFQDIVVSVARKTDAAMWPALFLAVGVPSELLNNLVDAGALASAACCLLIVDRIEGSATAHSSALRLIKLALAEAQYDLAAELLRFVVPPTDNDNLFASINGAHTAGQQAGAAKDASPAPPRNGGWLRSWFRSANDPATPASASGQEGASNNSETSESAGSAAWRLLGAEAWRLLSAGQLRAASQLAAALSAIGGSVPALLLSCKPPDLPQPTPSSVARALEMVEQELPVVPDMSIAHDAQILLDACQAVGLIEWSIALALALENTLVLSELHEKQAELWDAFSKEARSNKTLAPYWELLAMYDGQGESGTAKEPQKGESAESTENTVSSAEEGRVAEEHPHAALVQVAANSSQTVISHSADSSEDLRTQTLDRPADSLAQPRGLTRTTSKIGVITVEDISKSVHAIILAGGSADNPLARYRAMPAVELGSSTQLIDISISNCIRSGVNKLYVLTQFNSHMLNTHISQAYPPAVFGGPQKQGFVDVLAAHQTPTEASWYRGSADAVRRNLPSIFEDYRGSMLPDDMLILSGQALYRMDYGALLRTHRENNADITIATHAVGKKQAYLRGITKVEPDTGMVTDFEEKPSTERMQQLEGVSKNATEEDPFEASMGIYMFKRDVLIKLLDRHRAGTDTKPDAHFGYDVIPHALEDGLRIMAHHHPGYWRDINSLRDFYEVNLELALPGAPISFYEVEEGIISSGQVLPPALISGCEIADTLIGEGSVLRSSKILGCVIGNNSYIGEGCTVEKSLVLGNDYYTNEKTRAASIEKGESALGVGKNCVIEGAILDDNVSIGDNCQITNKDGITEADRTEDGYAIQDGIVTILRNAAIPSGVVI</sequence>
<dbReference type="InterPro" id="IPR011004">
    <property type="entry name" value="Trimer_LpxA-like_sf"/>
</dbReference>
<keyword evidence="2" id="KW-0472">Membrane</keyword>
<feature type="region of interest" description="Disordered" evidence="3">
    <location>
        <begin position="1375"/>
        <end position="1402"/>
    </location>
</feature>
<evidence type="ECO:0000256" key="2">
    <source>
        <dbReference type="ARBA" id="ARBA00023136"/>
    </source>
</evidence>
<dbReference type="Gene3D" id="2.130.10.10">
    <property type="entry name" value="YVTN repeat-like/Quinoprotein amine dehydrogenase"/>
    <property type="match status" value="1"/>
</dbReference>
<gene>
    <name evidence="6" type="primary">g3577</name>
    <name evidence="6" type="ORF">VP750_LOCUS3053</name>
</gene>
<accession>A0ABP1FN47</accession>
<dbReference type="EMBL" id="CAXHTA020000005">
    <property type="protein sequence ID" value="CAL5221394.1"/>
    <property type="molecule type" value="Genomic_DNA"/>
</dbReference>
<feature type="compositionally biased region" description="Polar residues" evidence="3">
    <location>
        <begin position="1159"/>
        <end position="1175"/>
    </location>
</feature>
<comment type="subcellular location">
    <subcellularLocation>
        <location evidence="1">Membrane</location>
    </subcellularLocation>
</comment>
<feature type="compositionally biased region" description="Low complexity" evidence="3">
    <location>
        <begin position="129"/>
        <end position="139"/>
    </location>
</feature>
<feature type="domain" description="Nucleotidyl transferase" evidence="4">
    <location>
        <begin position="1424"/>
        <end position="1699"/>
    </location>
</feature>
<dbReference type="Pfam" id="PF07064">
    <property type="entry name" value="RIC1"/>
    <property type="match status" value="1"/>
</dbReference>
<evidence type="ECO:0000259" key="5">
    <source>
        <dbReference type="Pfam" id="PF07064"/>
    </source>
</evidence>
<feature type="compositionally biased region" description="Polar residues" evidence="3">
    <location>
        <begin position="1339"/>
        <end position="1348"/>
    </location>
</feature>
<feature type="region of interest" description="Disordered" evidence="3">
    <location>
        <begin position="1126"/>
        <end position="1175"/>
    </location>
</feature>
<dbReference type="InterPro" id="IPR005835">
    <property type="entry name" value="NTP_transferase_dom"/>
</dbReference>
<evidence type="ECO:0000256" key="3">
    <source>
        <dbReference type="SAM" id="MobiDB-lite"/>
    </source>
</evidence>
<feature type="region of interest" description="Disordered" evidence="3">
    <location>
        <begin position="129"/>
        <end position="174"/>
    </location>
</feature>
<dbReference type="PANTHER" id="PTHR22746">
    <property type="entry name" value="RAB6A-GEF COMPLEX PARTNER PROTEIN 1"/>
    <property type="match status" value="1"/>
</dbReference>
<dbReference type="Gene3D" id="3.90.550.10">
    <property type="entry name" value="Spore Coat Polysaccharide Biosynthesis Protein SpsA, Chain A"/>
    <property type="match status" value="1"/>
</dbReference>
<dbReference type="Proteomes" id="UP001497392">
    <property type="component" value="Unassembled WGS sequence"/>
</dbReference>
<dbReference type="SUPFAM" id="SSF82171">
    <property type="entry name" value="DPP6 N-terminal domain-like"/>
    <property type="match status" value="1"/>
</dbReference>
<protein>
    <submittedName>
        <fullName evidence="6">G3577 protein</fullName>
    </submittedName>
</protein>
<organism evidence="6 7">
    <name type="scientific">Coccomyxa viridis</name>
    <dbReference type="NCBI Taxonomy" id="1274662"/>
    <lineage>
        <taxon>Eukaryota</taxon>
        <taxon>Viridiplantae</taxon>
        <taxon>Chlorophyta</taxon>
        <taxon>core chlorophytes</taxon>
        <taxon>Trebouxiophyceae</taxon>
        <taxon>Trebouxiophyceae incertae sedis</taxon>
        <taxon>Coccomyxaceae</taxon>
        <taxon>Coccomyxa</taxon>
    </lineage>
</organism>
<dbReference type="SUPFAM" id="SSF53448">
    <property type="entry name" value="Nucleotide-diphospho-sugar transferases"/>
    <property type="match status" value="1"/>
</dbReference>
<comment type="caution">
    <text evidence="6">The sequence shown here is derived from an EMBL/GenBank/DDBJ whole genome shotgun (WGS) entry which is preliminary data.</text>
</comment>
<dbReference type="Pfam" id="PF00483">
    <property type="entry name" value="NTP_transferase"/>
    <property type="match status" value="1"/>
</dbReference>
<feature type="region of interest" description="Disordered" evidence="3">
    <location>
        <begin position="1325"/>
        <end position="1355"/>
    </location>
</feature>
<feature type="region of interest" description="Disordered" evidence="3">
    <location>
        <begin position="977"/>
        <end position="1001"/>
    </location>
</feature>
<keyword evidence="7" id="KW-1185">Reference proteome</keyword>
<dbReference type="Pfam" id="PF25440">
    <property type="entry name" value="Beta-prop_RIC1_2nd"/>
    <property type="match status" value="1"/>
</dbReference>
<dbReference type="PANTHER" id="PTHR22746:SF10">
    <property type="entry name" value="GUANINE NUCLEOTIDE EXCHANGE FACTOR SUBUNIT RIC1"/>
    <property type="match status" value="1"/>
</dbReference>
<dbReference type="PROSITE" id="PS00809">
    <property type="entry name" value="ADP_GLC_PYROPHOSPH_2"/>
    <property type="match status" value="1"/>
</dbReference>
<dbReference type="Gene3D" id="2.160.10.10">
    <property type="entry name" value="Hexapeptide repeat proteins"/>
    <property type="match status" value="1"/>
</dbReference>
<proteinExistence type="predicted"/>
<dbReference type="SUPFAM" id="SSF51161">
    <property type="entry name" value="Trimeric LpxA-like enzymes"/>
    <property type="match status" value="1"/>
</dbReference>
<dbReference type="Pfam" id="PF25247">
    <property type="entry name" value="LbH_GLGC"/>
    <property type="match status" value="1"/>
</dbReference>
<reference evidence="6 7" key="1">
    <citation type="submission" date="2024-06" db="EMBL/GenBank/DDBJ databases">
        <authorList>
            <person name="Kraege A."/>
            <person name="Thomma B."/>
        </authorList>
    </citation>
    <scope>NUCLEOTIDE SEQUENCE [LARGE SCALE GENOMIC DNA]</scope>
</reference>
<feature type="compositionally biased region" description="Polar residues" evidence="3">
    <location>
        <begin position="882"/>
        <end position="897"/>
    </location>
</feature>
<feature type="region of interest" description="Disordered" evidence="3">
    <location>
        <begin position="882"/>
        <end position="906"/>
    </location>
</feature>
<evidence type="ECO:0000313" key="6">
    <source>
        <dbReference type="EMBL" id="CAL5221394.1"/>
    </source>
</evidence>
<dbReference type="InterPro" id="IPR040096">
    <property type="entry name" value="Ric1"/>
</dbReference>
<name>A0ABP1FN47_9CHLO</name>
<evidence type="ECO:0000313" key="7">
    <source>
        <dbReference type="Proteomes" id="UP001497392"/>
    </source>
</evidence>
<dbReference type="InterPro" id="IPR029044">
    <property type="entry name" value="Nucleotide-diphossugar_trans"/>
</dbReference>
<feature type="region of interest" description="Disordered" evidence="3">
    <location>
        <begin position="746"/>
        <end position="807"/>
    </location>
</feature>
<dbReference type="InterPro" id="IPR005836">
    <property type="entry name" value="ADP_Glu_pyroP_CS"/>
</dbReference>
<feature type="compositionally biased region" description="Polar residues" evidence="3">
    <location>
        <begin position="151"/>
        <end position="160"/>
    </location>
</feature>
<evidence type="ECO:0000256" key="1">
    <source>
        <dbReference type="ARBA" id="ARBA00004370"/>
    </source>
</evidence>
<dbReference type="CDD" id="cd02508">
    <property type="entry name" value="ADP_Glucose_PP"/>
    <property type="match status" value="1"/>
</dbReference>
<evidence type="ECO:0000259" key="4">
    <source>
        <dbReference type="Pfam" id="PF00483"/>
    </source>
</evidence>
<dbReference type="InterPro" id="IPR009771">
    <property type="entry name" value="RIC1_C"/>
</dbReference>
<feature type="domain" description="RIC1 C-terminal alpha solenoid region" evidence="5">
    <location>
        <begin position="930"/>
        <end position="1106"/>
    </location>
</feature>